<evidence type="ECO:0000256" key="1">
    <source>
        <dbReference type="ARBA" id="ARBA00005445"/>
    </source>
</evidence>
<keyword evidence="2 3" id="KW-0732">Signal</keyword>
<comment type="caution">
    <text evidence="4">The sequence shown here is derived from an EMBL/GenBank/DDBJ whole genome shotgun (WGS) entry which is preliminary data.</text>
</comment>
<dbReference type="RefSeq" id="WP_111342943.1">
    <property type="nucleotide sequence ID" value="NZ_QLII01000001.1"/>
</dbReference>
<evidence type="ECO:0000313" key="4">
    <source>
        <dbReference type="EMBL" id="RAI75025.1"/>
    </source>
</evidence>
<reference evidence="4 5" key="1">
    <citation type="submission" date="2018-06" db="EMBL/GenBank/DDBJ databases">
        <title>Spirosoma sp. HMF3257 Genome sequencing and assembly.</title>
        <authorList>
            <person name="Kang H."/>
            <person name="Cha I."/>
            <person name="Kim H."/>
            <person name="Kang J."/>
            <person name="Joh K."/>
        </authorList>
    </citation>
    <scope>NUCLEOTIDE SEQUENCE [LARGE SCALE GENOMIC DNA]</scope>
    <source>
        <strain evidence="4 5">HMF3257</strain>
    </source>
</reference>
<comment type="similarity">
    <text evidence="1">Belongs to the ice-binding protein family.</text>
</comment>
<gene>
    <name evidence="4" type="ORF">HMF3257_13770</name>
</gene>
<dbReference type="Proteomes" id="UP000249016">
    <property type="component" value="Unassembled WGS sequence"/>
</dbReference>
<evidence type="ECO:0000256" key="3">
    <source>
        <dbReference type="SAM" id="SignalP"/>
    </source>
</evidence>
<dbReference type="Pfam" id="PF11999">
    <property type="entry name" value="Ice_binding"/>
    <property type="match status" value="1"/>
</dbReference>
<keyword evidence="5" id="KW-1185">Reference proteome</keyword>
<dbReference type="OrthoDB" id="921681at2"/>
<accession>A0A327NJR9</accession>
<evidence type="ECO:0008006" key="6">
    <source>
        <dbReference type="Google" id="ProtNLM"/>
    </source>
</evidence>
<evidence type="ECO:0000313" key="5">
    <source>
        <dbReference type="Proteomes" id="UP000249016"/>
    </source>
</evidence>
<sequence>MRNKYLLILSVSSLLAFSGTSFGQAPNLGTASSFALFTANGAFTNIGASTVRGDVGTNVGTFSGLSISTPIPGPGTVFGAIRLPGSTEADQAATDVTNAYSSLNSVACTTTILPELGGQTLTPGVSCQSTATATSLNGTLTLSGAGIYIIKLNSALTTGTSSSVVLTNGAPSIMCIFR</sequence>
<feature type="chain" id="PRO_5016261331" description="BclA C-terminal domain-containing protein" evidence="3">
    <location>
        <begin position="24"/>
        <end position="178"/>
    </location>
</feature>
<protein>
    <recommendedName>
        <fullName evidence="6">BclA C-terminal domain-containing protein</fullName>
    </recommendedName>
</protein>
<dbReference type="AlphaFoldDB" id="A0A327NJR9"/>
<feature type="signal peptide" evidence="3">
    <location>
        <begin position="1"/>
        <end position="23"/>
    </location>
</feature>
<evidence type="ECO:0000256" key="2">
    <source>
        <dbReference type="ARBA" id="ARBA00022729"/>
    </source>
</evidence>
<dbReference type="EMBL" id="QLII01000001">
    <property type="protein sequence ID" value="RAI75025.1"/>
    <property type="molecule type" value="Genomic_DNA"/>
</dbReference>
<organism evidence="4 5">
    <name type="scientific">Spirosoma telluris</name>
    <dbReference type="NCBI Taxonomy" id="2183553"/>
    <lineage>
        <taxon>Bacteria</taxon>
        <taxon>Pseudomonadati</taxon>
        <taxon>Bacteroidota</taxon>
        <taxon>Cytophagia</taxon>
        <taxon>Cytophagales</taxon>
        <taxon>Cytophagaceae</taxon>
        <taxon>Spirosoma</taxon>
    </lineage>
</organism>
<name>A0A327NJR9_9BACT</name>
<dbReference type="InterPro" id="IPR021884">
    <property type="entry name" value="Ice-bd_prot"/>
</dbReference>
<proteinExistence type="inferred from homology"/>